<dbReference type="PROSITE" id="PS00345">
    <property type="entry name" value="ETS_DOMAIN_1"/>
    <property type="match status" value="1"/>
</dbReference>
<comment type="similarity">
    <text evidence="1 3">Belongs to the ETS family.</text>
</comment>
<keyword evidence="3" id="KW-0539">Nucleus</keyword>
<sequence length="530" mass="59174">MGTSSFIKEEPEDGPRNIQKVPSLSDLSDPEASLDVPTQMPPLTPGTNKKLAEVLKASFASWEKEVQNCNITKDPRQWTAEHVSYWLKWAIKEFSLESTNIEPFLRMRGRDMVALGREKFLAIAPPFTGDILWEHLEILQKECEKPMEEQQANSYDAVCADYLGNQRLNSSQLAQEYSSDKINNYSIHQSGYNTPQDRSDNSPPPPTQSSGSNTMLPPTSIPQQQQHTPGSGGGGGGGNSGGGGGASSTGGQNHNSANLNYMQMAMRNSAVFHHPTQLKEEPSNAGYGNMGGQDDIQQNFSGLSHLGHYDENEYHSLPSQDHQSQSSSYLENSPDFYPGVIDNKYGSYGRTRYHDYSDFNPYDAPPFQTVPGSTPNSTDQWGAHPGHNPAAAYMTSMGFDKALLGSYPTQGGVPCFTGSGPIQLWQFLLELLMDKTCQNFISWTGDGWEFKLADPDEVARRWGIRKNKPKMNYEKLSRGLRYYYDKNIIHKTAGKRYVYRFVCDLQNLIGYSPEELCAKYDLKTEKKDDE</sequence>
<protein>
    <recommendedName>
        <fullName evidence="9">ETS-like protein pointed</fullName>
    </recommendedName>
</protein>
<evidence type="ECO:0000313" key="8">
    <source>
        <dbReference type="Proteomes" id="UP000594454"/>
    </source>
</evidence>
<feature type="domain" description="ETS" evidence="5">
    <location>
        <begin position="422"/>
        <end position="502"/>
    </location>
</feature>
<dbReference type="InterPro" id="IPR046328">
    <property type="entry name" value="ETS_fam"/>
</dbReference>
<reference evidence="7 8" key="1">
    <citation type="submission" date="2020-11" db="EMBL/GenBank/DDBJ databases">
        <authorList>
            <person name="Wallbank WR R."/>
            <person name="Pardo Diaz C."/>
            <person name="Kozak K."/>
            <person name="Martin S."/>
            <person name="Jiggins C."/>
            <person name="Moest M."/>
            <person name="Warren A I."/>
            <person name="Generalovic N T."/>
            <person name="Byers J.R.P. K."/>
            <person name="Montejo-Kovacevich G."/>
            <person name="Yen C E."/>
        </authorList>
    </citation>
    <scope>NUCLEOTIDE SEQUENCE [LARGE SCALE GENOMIC DNA]</scope>
</reference>
<dbReference type="InterPro" id="IPR000418">
    <property type="entry name" value="Ets_dom"/>
</dbReference>
<dbReference type="EMBL" id="LR899013">
    <property type="protein sequence ID" value="CAD7091051.1"/>
    <property type="molecule type" value="Genomic_DNA"/>
</dbReference>
<evidence type="ECO:0000256" key="4">
    <source>
        <dbReference type="SAM" id="MobiDB-lite"/>
    </source>
</evidence>
<dbReference type="FunFam" id="1.10.10.10:FF:000586">
    <property type="entry name" value="Uncharacterized protein, isoform B"/>
    <property type="match status" value="1"/>
</dbReference>
<dbReference type="PROSITE" id="PS51433">
    <property type="entry name" value="PNT"/>
    <property type="match status" value="1"/>
</dbReference>
<dbReference type="CDD" id="cd08533">
    <property type="entry name" value="SAM_PNT-ETS-1_2"/>
    <property type="match status" value="1"/>
</dbReference>
<evidence type="ECO:0000256" key="3">
    <source>
        <dbReference type="RuleBase" id="RU004019"/>
    </source>
</evidence>
<dbReference type="PROSITE" id="PS00346">
    <property type="entry name" value="ETS_DOMAIN_2"/>
    <property type="match status" value="1"/>
</dbReference>
<feature type="region of interest" description="Disordered" evidence="4">
    <location>
        <begin position="278"/>
        <end position="334"/>
    </location>
</feature>
<dbReference type="Gene3D" id="1.10.10.10">
    <property type="entry name" value="Winged helix-like DNA-binding domain superfamily/Winged helix DNA-binding domain"/>
    <property type="match status" value="1"/>
</dbReference>
<evidence type="ECO:0000313" key="7">
    <source>
        <dbReference type="EMBL" id="CAD7091051.1"/>
    </source>
</evidence>
<accession>A0A7R8V1B0</accession>
<name>A0A7R8V1B0_HERIL</name>
<dbReference type="Proteomes" id="UP000594454">
    <property type="component" value="Chromosome 5"/>
</dbReference>
<dbReference type="InterPro" id="IPR036388">
    <property type="entry name" value="WH-like_DNA-bd_sf"/>
</dbReference>
<dbReference type="AlphaFoldDB" id="A0A7R8V1B0"/>
<evidence type="ECO:0000256" key="1">
    <source>
        <dbReference type="ARBA" id="ARBA00005562"/>
    </source>
</evidence>
<feature type="compositionally biased region" description="Polar residues" evidence="4">
    <location>
        <begin position="317"/>
        <end position="331"/>
    </location>
</feature>
<feature type="region of interest" description="Disordered" evidence="4">
    <location>
        <begin position="185"/>
        <end position="256"/>
    </location>
</feature>
<feature type="domain" description="PNT" evidence="6">
    <location>
        <begin position="57"/>
        <end position="143"/>
    </location>
</feature>
<evidence type="ECO:0000259" key="6">
    <source>
        <dbReference type="PROSITE" id="PS51433"/>
    </source>
</evidence>
<dbReference type="InterPro" id="IPR003118">
    <property type="entry name" value="Pointed_dom"/>
</dbReference>
<gene>
    <name evidence="7" type="ORF">HERILL_LOCUS13499</name>
</gene>
<keyword evidence="2 3" id="KW-0238">DNA-binding</keyword>
<organism evidence="7 8">
    <name type="scientific">Hermetia illucens</name>
    <name type="common">Black soldier fly</name>
    <dbReference type="NCBI Taxonomy" id="343691"/>
    <lineage>
        <taxon>Eukaryota</taxon>
        <taxon>Metazoa</taxon>
        <taxon>Ecdysozoa</taxon>
        <taxon>Arthropoda</taxon>
        <taxon>Hexapoda</taxon>
        <taxon>Insecta</taxon>
        <taxon>Pterygota</taxon>
        <taxon>Neoptera</taxon>
        <taxon>Endopterygota</taxon>
        <taxon>Diptera</taxon>
        <taxon>Brachycera</taxon>
        <taxon>Stratiomyomorpha</taxon>
        <taxon>Stratiomyidae</taxon>
        <taxon>Hermetiinae</taxon>
        <taxon>Hermetia</taxon>
    </lineage>
</organism>
<dbReference type="InterPro" id="IPR036390">
    <property type="entry name" value="WH_DNA-bd_sf"/>
</dbReference>
<dbReference type="OrthoDB" id="10067219at2759"/>
<feature type="compositionally biased region" description="Polar residues" evidence="4">
    <location>
        <begin position="208"/>
        <end position="229"/>
    </location>
</feature>
<evidence type="ECO:0000259" key="5">
    <source>
        <dbReference type="PROSITE" id="PS50061"/>
    </source>
</evidence>
<dbReference type="GO" id="GO:0043565">
    <property type="term" value="F:sequence-specific DNA binding"/>
    <property type="evidence" value="ECO:0007669"/>
    <property type="project" value="InterPro"/>
</dbReference>
<dbReference type="FunFam" id="1.10.150.50:FF:000014">
    <property type="entry name" value="Protein c-ets-1 isoform 1"/>
    <property type="match status" value="1"/>
</dbReference>
<evidence type="ECO:0008006" key="9">
    <source>
        <dbReference type="Google" id="ProtNLM"/>
    </source>
</evidence>
<dbReference type="Gene3D" id="1.10.150.50">
    <property type="entry name" value="Transcription Factor, Ets-1"/>
    <property type="match status" value="1"/>
</dbReference>
<dbReference type="GO" id="GO:0005634">
    <property type="term" value="C:nucleus"/>
    <property type="evidence" value="ECO:0007669"/>
    <property type="project" value="UniProtKB-SubCell"/>
</dbReference>
<dbReference type="GO" id="GO:0030154">
    <property type="term" value="P:cell differentiation"/>
    <property type="evidence" value="ECO:0007669"/>
    <property type="project" value="TreeGrafter"/>
</dbReference>
<comment type="subcellular location">
    <subcellularLocation>
        <location evidence="3">Nucleus</location>
    </subcellularLocation>
</comment>
<dbReference type="PANTHER" id="PTHR11849">
    <property type="entry name" value="ETS"/>
    <property type="match status" value="1"/>
</dbReference>
<feature type="compositionally biased region" description="Polar residues" evidence="4">
    <location>
        <begin position="185"/>
        <end position="196"/>
    </location>
</feature>
<dbReference type="PROSITE" id="PS50061">
    <property type="entry name" value="ETS_DOMAIN_3"/>
    <property type="match status" value="1"/>
</dbReference>
<proteinExistence type="inferred from homology"/>
<evidence type="ECO:0000256" key="2">
    <source>
        <dbReference type="ARBA" id="ARBA00023125"/>
    </source>
</evidence>
<dbReference type="SUPFAM" id="SSF47769">
    <property type="entry name" value="SAM/Pointed domain"/>
    <property type="match status" value="1"/>
</dbReference>
<dbReference type="PRINTS" id="PR00454">
    <property type="entry name" value="ETSDOMAIN"/>
</dbReference>
<dbReference type="SMART" id="SM00251">
    <property type="entry name" value="SAM_PNT"/>
    <property type="match status" value="1"/>
</dbReference>
<dbReference type="SUPFAM" id="SSF46785">
    <property type="entry name" value="Winged helix' DNA-binding domain"/>
    <property type="match status" value="1"/>
</dbReference>
<keyword evidence="8" id="KW-1185">Reference proteome</keyword>
<dbReference type="PANTHER" id="PTHR11849:SF289">
    <property type="entry name" value="ETS-LIKE PROTEIN POINTED"/>
    <property type="match status" value="1"/>
</dbReference>
<feature type="region of interest" description="Disordered" evidence="4">
    <location>
        <begin position="1"/>
        <end position="46"/>
    </location>
</feature>
<dbReference type="SMART" id="SM00413">
    <property type="entry name" value="ETS"/>
    <property type="match status" value="1"/>
</dbReference>
<dbReference type="InterPro" id="IPR013761">
    <property type="entry name" value="SAM/pointed_sf"/>
</dbReference>
<feature type="compositionally biased region" description="Gly residues" evidence="4">
    <location>
        <begin position="230"/>
        <end position="248"/>
    </location>
</feature>
<dbReference type="Pfam" id="PF00178">
    <property type="entry name" value="Ets"/>
    <property type="match status" value="1"/>
</dbReference>
<dbReference type="GO" id="GO:0000981">
    <property type="term" value="F:DNA-binding transcription factor activity, RNA polymerase II-specific"/>
    <property type="evidence" value="ECO:0007669"/>
    <property type="project" value="TreeGrafter"/>
</dbReference>
<dbReference type="Pfam" id="PF02198">
    <property type="entry name" value="SAM_PNT"/>
    <property type="match status" value="1"/>
</dbReference>